<evidence type="ECO:0000256" key="1">
    <source>
        <dbReference type="SAM" id="MobiDB-lite"/>
    </source>
</evidence>
<organism evidence="2 3">
    <name type="scientific">Ottowia flava</name>
    <dbReference type="NCBI Taxonomy" id="2675430"/>
    <lineage>
        <taxon>Bacteria</taxon>
        <taxon>Pseudomonadati</taxon>
        <taxon>Pseudomonadota</taxon>
        <taxon>Betaproteobacteria</taxon>
        <taxon>Burkholderiales</taxon>
        <taxon>Comamonadaceae</taxon>
        <taxon>Ottowia</taxon>
    </lineage>
</organism>
<evidence type="ECO:0000313" key="3">
    <source>
        <dbReference type="Proteomes" id="UP001597304"/>
    </source>
</evidence>
<evidence type="ECO:0008006" key="4">
    <source>
        <dbReference type="Google" id="ProtNLM"/>
    </source>
</evidence>
<evidence type="ECO:0000313" key="2">
    <source>
        <dbReference type="EMBL" id="MFD1711739.1"/>
    </source>
</evidence>
<gene>
    <name evidence="2" type="ORF">ACFSF0_14070</name>
</gene>
<comment type="caution">
    <text evidence="2">The sequence shown here is derived from an EMBL/GenBank/DDBJ whole genome shotgun (WGS) entry which is preliminary data.</text>
</comment>
<keyword evidence="3" id="KW-1185">Reference proteome</keyword>
<dbReference type="RefSeq" id="WP_147914311.1">
    <property type="nucleotide sequence ID" value="NZ_JBHUEJ010000033.1"/>
</dbReference>
<proteinExistence type="predicted"/>
<dbReference type="Proteomes" id="UP001597304">
    <property type="component" value="Unassembled WGS sequence"/>
</dbReference>
<protein>
    <recommendedName>
        <fullName evidence="4">DUF2486 family protein</fullName>
    </recommendedName>
</protein>
<sequence length="127" mass="13397">MSEEDQPSEQPSGAEQEVPPQRLVPRNVPTLTEVVGAEVPANTPQAPAPRQASAADALSAQPDAQALLALLGPELDRLISEAIGRVLHEQLLGLNGRVQKTVAEVVRDAIATAHARGAHGEDVRRNP</sequence>
<reference evidence="3" key="1">
    <citation type="journal article" date="2019" name="Int. J. Syst. Evol. Microbiol.">
        <title>The Global Catalogue of Microorganisms (GCM) 10K type strain sequencing project: providing services to taxonomists for standard genome sequencing and annotation.</title>
        <authorList>
            <consortium name="The Broad Institute Genomics Platform"/>
            <consortium name="The Broad Institute Genome Sequencing Center for Infectious Disease"/>
            <person name="Wu L."/>
            <person name="Ma J."/>
        </authorList>
    </citation>
    <scope>NUCLEOTIDE SEQUENCE [LARGE SCALE GENOMIC DNA]</scope>
    <source>
        <strain evidence="3">LMG 29247</strain>
    </source>
</reference>
<dbReference type="EMBL" id="JBHUEJ010000033">
    <property type="protein sequence ID" value="MFD1711739.1"/>
    <property type="molecule type" value="Genomic_DNA"/>
</dbReference>
<accession>A0ABW4KVV7</accession>
<feature type="region of interest" description="Disordered" evidence="1">
    <location>
        <begin position="1"/>
        <end position="58"/>
    </location>
</feature>
<name>A0ABW4KVV7_9BURK</name>
<feature type="compositionally biased region" description="Low complexity" evidence="1">
    <location>
        <begin position="44"/>
        <end position="58"/>
    </location>
</feature>